<dbReference type="SUPFAM" id="SSF56322">
    <property type="entry name" value="ADC synthase"/>
    <property type="match status" value="1"/>
</dbReference>
<dbReference type="InterPro" id="IPR015890">
    <property type="entry name" value="Chorismate_C"/>
</dbReference>
<evidence type="ECO:0000259" key="4">
    <source>
        <dbReference type="Pfam" id="PF04715"/>
    </source>
</evidence>
<comment type="caution">
    <text evidence="5">The sequence shown here is derived from an EMBL/GenBank/DDBJ whole genome shotgun (WGS) entry which is preliminary data.</text>
</comment>
<name>A0A840CKZ6_9RHOB</name>
<evidence type="ECO:0000313" key="5">
    <source>
        <dbReference type="EMBL" id="MBB4023849.1"/>
    </source>
</evidence>
<dbReference type="InterPro" id="IPR005802">
    <property type="entry name" value="ADC_synth_comp_1"/>
</dbReference>
<organism evidence="5 6">
    <name type="scientific">Actibacterium naphthalenivorans</name>
    <dbReference type="NCBI Taxonomy" id="1614693"/>
    <lineage>
        <taxon>Bacteria</taxon>
        <taxon>Pseudomonadati</taxon>
        <taxon>Pseudomonadota</taxon>
        <taxon>Alphaproteobacteria</taxon>
        <taxon>Rhodobacterales</taxon>
        <taxon>Roseobacteraceae</taxon>
        <taxon>Actibacterium</taxon>
    </lineage>
</organism>
<feature type="domain" description="Chorismate-utilising enzyme C-terminal" evidence="3">
    <location>
        <begin position="200"/>
        <end position="453"/>
    </location>
</feature>
<evidence type="ECO:0000256" key="2">
    <source>
        <dbReference type="ARBA" id="ARBA00022679"/>
    </source>
</evidence>
<evidence type="ECO:0000256" key="1">
    <source>
        <dbReference type="ARBA" id="ARBA00013139"/>
    </source>
</evidence>
<feature type="domain" description="Anthranilate synthase component I N-terminal" evidence="4">
    <location>
        <begin position="8"/>
        <end position="140"/>
    </location>
</feature>
<accession>A0A840CKZ6</accession>
<reference evidence="5" key="1">
    <citation type="submission" date="2020-08" db="EMBL/GenBank/DDBJ databases">
        <title>Genomic Encyclopedia of Type Strains, Phase IV (KMG-IV): sequencing the most valuable type-strain genomes for metagenomic binning, comparative biology and taxonomic classification.</title>
        <authorList>
            <person name="Goeker M."/>
        </authorList>
    </citation>
    <scope>NUCLEOTIDE SEQUENCE [LARGE SCALE GENOMIC DNA]</scope>
    <source>
        <strain evidence="5">DSM 105040</strain>
    </source>
</reference>
<dbReference type="NCBIfam" id="TIGR00553">
    <property type="entry name" value="pabB"/>
    <property type="match status" value="1"/>
</dbReference>
<dbReference type="GO" id="GO:0009396">
    <property type="term" value="P:folic acid-containing compound biosynthetic process"/>
    <property type="evidence" value="ECO:0007669"/>
    <property type="project" value="InterPro"/>
</dbReference>
<dbReference type="InterPro" id="IPR019999">
    <property type="entry name" value="Anth_synth_I-like"/>
</dbReference>
<dbReference type="GO" id="GO:0046820">
    <property type="term" value="F:4-amino-4-deoxychorismate synthase activity"/>
    <property type="evidence" value="ECO:0007669"/>
    <property type="project" value="UniProtKB-EC"/>
</dbReference>
<evidence type="ECO:0000313" key="6">
    <source>
        <dbReference type="Proteomes" id="UP000585681"/>
    </source>
</evidence>
<dbReference type="PANTHER" id="PTHR11236">
    <property type="entry name" value="AMINOBENZOATE/ANTHRANILATE SYNTHASE"/>
    <property type="match status" value="1"/>
</dbReference>
<evidence type="ECO:0000259" key="3">
    <source>
        <dbReference type="Pfam" id="PF00425"/>
    </source>
</evidence>
<dbReference type="PANTHER" id="PTHR11236:SF50">
    <property type="entry name" value="AMINODEOXYCHORISMATE SYNTHASE COMPONENT 1"/>
    <property type="match status" value="1"/>
</dbReference>
<dbReference type="RefSeq" id="WP_054539415.1">
    <property type="nucleotide sequence ID" value="NZ_JACIEQ010000012.1"/>
</dbReference>
<dbReference type="EMBL" id="JACIEQ010000012">
    <property type="protein sequence ID" value="MBB4023849.1"/>
    <property type="molecule type" value="Genomic_DNA"/>
</dbReference>
<keyword evidence="5" id="KW-0032">Aminotransferase</keyword>
<keyword evidence="2 5" id="KW-0808">Transferase</keyword>
<dbReference type="Pfam" id="PF00425">
    <property type="entry name" value="Chorismate_bind"/>
    <property type="match status" value="1"/>
</dbReference>
<dbReference type="InterPro" id="IPR006805">
    <property type="entry name" value="Anth_synth_I_N"/>
</dbReference>
<dbReference type="Gene3D" id="3.60.120.10">
    <property type="entry name" value="Anthranilate synthase"/>
    <property type="match status" value="1"/>
</dbReference>
<dbReference type="PRINTS" id="PR00095">
    <property type="entry name" value="ANTSNTHASEI"/>
</dbReference>
<dbReference type="AlphaFoldDB" id="A0A840CKZ6"/>
<keyword evidence="6" id="KW-1185">Reference proteome</keyword>
<dbReference type="GO" id="GO:0000162">
    <property type="term" value="P:L-tryptophan biosynthetic process"/>
    <property type="evidence" value="ECO:0007669"/>
    <property type="project" value="TreeGrafter"/>
</dbReference>
<sequence>MIERELPWVPPLEAADRLRHVPGFAFLDSGGEDLSTGRYAFIGHSPYGEFVVQNGRAFWCGAPLEGAPLMRLREILGRWRLDPDPEGPPLRGGCIGHFSYDLGQSLEQLARPERGEPGCADLRLAFYDLICTFDRLEQRFRIFSSGFPQQDGASRAARAKARLAETLAFLESTSLVENQPGRAAPCAPVSGWRSNFTPRGFRDAVDRVRAHILSGDIYQANLTQRFEAALPEGFDTWAFYRILRKMNPAPFAAYLQDGKTVFTSSSPERFLSLRAGEVEGRPIKGTSPRDADPAKDRALAAKLEASEKDRAENIMIVDLLRNDLSRVCAPGSVEVPVLCGLESYASVHHLTSVVRGRMQPGRGAIDLIETCFPGGSITGAPKIRAMDIITEQEKIARGIYCGSIGYVGFDGAMDLNIAIRTAILGAGRAVVQAGGGITLLSDPVAEYAESLCKADRLFAAFAASPESDTPCF</sequence>
<dbReference type="Pfam" id="PF04715">
    <property type="entry name" value="Anth_synt_I_N"/>
    <property type="match status" value="1"/>
</dbReference>
<dbReference type="InterPro" id="IPR005801">
    <property type="entry name" value="ADC_synthase"/>
</dbReference>
<dbReference type="EC" id="2.6.1.85" evidence="1"/>
<proteinExistence type="predicted"/>
<gene>
    <name evidence="5" type="ORF">GGR17_003685</name>
</gene>
<protein>
    <recommendedName>
        <fullName evidence="1">aminodeoxychorismate synthase</fullName>
        <ecNumber evidence="1">2.6.1.85</ecNumber>
    </recommendedName>
</protein>
<dbReference type="Proteomes" id="UP000585681">
    <property type="component" value="Unassembled WGS sequence"/>
</dbReference>